<keyword evidence="2" id="KW-1185">Reference proteome</keyword>
<dbReference type="Proteomes" id="UP000247973">
    <property type="component" value="Unassembled WGS sequence"/>
</dbReference>
<gene>
    <name evidence="1" type="ORF">CLV62_12220</name>
</gene>
<protein>
    <submittedName>
        <fullName evidence="1">Uncharacterized protein</fullName>
    </submittedName>
</protein>
<evidence type="ECO:0000313" key="1">
    <source>
        <dbReference type="EMBL" id="PXV62067.1"/>
    </source>
</evidence>
<dbReference type="RefSeq" id="WP_110311615.1">
    <property type="nucleotide sequence ID" value="NZ_QICL01000022.1"/>
</dbReference>
<organism evidence="1 2">
    <name type="scientific">Dysgonomonas alginatilytica</name>
    <dbReference type="NCBI Taxonomy" id="1605892"/>
    <lineage>
        <taxon>Bacteria</taxon>
        <taxon>Pseudomonadati</taxon>
        <taxon>Bacteroidota</taxon>
        <taxon>Bacteroidia</taxon>
        <taxon>Bacteroidales</taxon>
        <taxon>Dysgonomonadaceae</taxon>
        <taxon>Dysgonomonas</taxon>
    </lineage>
</organism>
<comment type="caution">
    <text evidence="1">The sequence shown here is derived from an EMBL/GenBank/DDBJ whole genome shotgun (WGS) entry which is preliminary data.</text>
</comment>
<reference evidence="1 2" key="1">
    <citation type="submission" date="2018-03" db="EMBL/GenBank/DDBJ databases">
        <title>Genomic Encyclopedia of Archaeal and Bacterial Type Strains, Phase II (KMG-II): from individual species to whole genera.</title>
        <authorList>
            <person name="Goeker M."/>
        </authorList>
    </citation>
    <scope>NUCLEOTIDE SEQUENCE [LARGE SCALE GENOMIC DNA]</scope>
    <source>
        <strain evidence="1 2">DSM 100214</strain>
    </source>
</reference>
<dbReference type="EMBL" id="QICL01000022">
    <property type="protein sequence ID" value="PXV62067.1"/>
    <property type="molecule type" value="Genomic_DNA"/>
</dbReference>
<sequence length="355" mass="42331">MEKKYLNEFVSLFKYLSDAAGIIEDNYNPDDVPSEYREGYNKLKELQIKKIRETNSLVLEISHNINRGLMPSLVNELESNLYKYPDSRESYIKSIIRQFTDILPYFNIPNMSQLWDLSFDWANGSIEIDNKTYGRWINYIFRIQLEYFKVKREKFTVEEYYIIYSRKLLDLFCISLDTKCLDFDIDIMKFQEDLNIYLFRWRDVPHKTQLYDLGYREKLNQISTVSTDVSQKPVELNTDFANIQASKESKPALIEINNYFKFKHHKKGIIIRDYLDEIKRDILTPPTGGEPMKKTIGNVCLTLYKRNLHDINRVKTFAFFAKTLCEYWNIGTPKDLKPNKYEILNNYSILERNLE</sequence>
<evidence type="ECO:0000313" key="2">
    <source>
        <dbReference type="Proteomes" id="UP000247973"/>
    </source>
</evidence>
<name>A0A2V3PN27_9BACT</name>
<accession>A0A2V3PN27</accession>
<dbReference type="AlphaFoldDB" id="A0A2V3PN27"/>
<proteinExistence type="predicted"/>